<dbReference type="Proteomes" id="UP001165064">
    <property type="component" value="Unassembled WGS sequence"/>
</dbReference>
<gene>
    <name evidence="1" type="ORF">Amon02_000716200</name>
</gene>
<sequence length="97" mass="11022">MGCELSEIGARVLAERSNSNLPPARSDLKLMKVKMGIPQGNPIYCLLFLIYTTPLIQSLNRSCNVKAVGFMDDWTFYQEGNQFERNTNEIEEAYTII</sequence>
<protein>
    <submittedName>
        <fullName evidence="1">Unnamed protein product</fullName>
    </submittedName>
</protein>
<reference evidence="1" key="1">
    <citation type="submission" date="2023-04" db="EMBL/GenBank/DDBJ databases">
        <title>Ambrosiozyma monospora NBRC 10751.</title>
        <authorList>
            <person name="Ichikawa N."/>
            <person name="Sato H."/>
            <person name="Tonouchi N."/>
        </authorList>
    </citation>
    <scope>NUCLEOTIDE SEQUENCE</scope>
    <source>
        <strain evidence="1">NBRC 10751</strain>
    </source>
</reference>
<evidence type="ECO:0000313" key="1">
    <source>
        <dbReference type="EMBL" id="GME84868.1"/>
    </source>
</evidence>
<proteinExistence type="predicted"/>
<comment type="caution">
    <text evidence="1">The sequence shown here is derived from an EMBL/GenBank/DDBJ whole genome shotgun (WGS) entry which is preliminary data.</text>
</comment>
<organism evidence="1 2">
    <name type="scientific">Ambrosiozyma monospora</name>
    <name type="common">Yeast</name>
    <name type="synonym">Endomycopsis monosporus</name>
    <dbReference type="NCBI Taxonomy" id="43982"/>
    <lineage>
        <taxon>Eukaryota</taxon>
        <taxon>Fungi</taxon>
        <taxon>Dikarya</taxon>
        <taxon>Ascomycota</taxon>
        <taxon>Saccharomycotina</taxon>
        <taxon>Pichiomycetes</taxon>
        <taxon>Pichiales</taxon>
        <taxon>Pichiaceae</taxon>
        <taxon>Ambrosiozyma</taxon>
    </lineage>
</organism>
<dbReference type="EMBL" id="BSXS01005863">
    <property type="protein sequence ID" value="GME84868.1"/>
    <property type="molecule type" value="Genomic_DNA"/>
</dbReference>
<evidence type="ECO:0000313" key="2">
    <source>
        <dbReference type="Proteomes" id="UP001165064"/>
    </source>
</evidence>
<accession>A0ACB5TBJ6</accession>
<keyword evidence="2" id="KW-1185">Reference proteome</keyword>
<name>A0ACB5TBJ6_AMBMO</name>